<dbReference type="GO" id="GO:0004848">
    <property type="term" value="F:ureidoglycolate hydrolase activity"/>
    <property type="evidence" value="ECO:0007669"/>
    <property type="project" value="InterPro"/>
</dbReference>
<gene>
    <name evidence="5" type="ORF">MGWOODY_Clf2282</name>
</gene>
<dbReference type="SUPFAM" id="SSF51182">
    <property type="entry name" value="RmlC-like cupins"/>
    <property type="match status" value="1"/>
</dbReference>
<dbReference type="GO" id="GO:0000256">
    <property type="term" value="P:allantoin catabolic process"/>
    <property type="evidence" value="ECO:0007669"/>
    <property type="project" value="InterPro"/>
</dbReference>
<proteinExistence type="predicted"/>
<keyword evidence="2" id="KW-0659">Purine metabolism</keyword>
<dbReference type="InterPro" id="IPR011051">
    <property type="entry name" value="RmlC_Cupin_sf"/>
</dbReference>
<dbReference type="InterPro" id="IPR007247">
    <property type="entry name" value="Ureidogly_lyase"/>
</dbReference>
<sequence length="185" mass="20564">MGKAYSLKVEPMTEESFEPFGELIDPQERPADRRMILPLGFYAEGRTTLSSIWQPCEGLTFSEMERHFGVTQTFFQLSGAPTVVAAAVPTDPDPMAIPEPDQIRAFLIDPSKGYSFKVGTWHSVKRFVLAPPGATLAVINSDPNPSQVVDYQENQSLTYSDLATDQNPRRDDFGGRFGIVFELTL</sequence>
<dbReference type="Pfam" id="PF04115">
    <property type="entry name" value="Ureidogly_lyase"/>
    <property type="match status" value="1"/>
</dbReference>
<keyword evidence="3" id="KW-0456">Lyase</keyword>
<evidence type="ECO:0008006" key="6">
    <source>
        <dbReference type="Google" id="ProtNLM"/>
    </source>
</evidence>
<reference evidence="5" key="1">
    <citation type="submission" date="2015-10" db="EMBL/GenBank/DDBJ databases">
        <authorList>
            <person name="Gilbert D.G."/>
        </authorList>
    </citation>
    <scope>NUCLEOTIDE SEQUENCE</scope>
</reference>
<comment type="catalytic activity">
    <reaction evidence="4">
        <text>(S)-ureidoglycolate = urea + glyoxylate</text>
        <dbReference type="Rhea" id="RHEA:11304"/>
        <dbReference type="ChEBI" id="CHEBI:16199"/>
        <dbReference type="ChEBI" id="CHEBI:36655"/>
        <dbReference type="ChEBI" id="CHEBI:57296"/>
        <dbReference type="EC" id="4.3.2.3"/>
    </reaction>
</comment>
<evidence type="ECO:0000256" key="2">
    <source>
        <dbReference type="ARBA" id="ARBA00022631"/>
    </source>
</evidence>
<evidence type="ECO:0000256" key="1">
    <source>
        <dbReference type="ARBA" id="ARBA00011738"/>
    </source>
</evidence>
<name>A0A170QA56_9ZZZZ</name>
<dbReference type="GO" id="GO:0050385">
    <property type="term" value="F:ureidoglycolate lyase activity"/>
    <property type="evidence" value="ECO:0007669"/>
    <property type="project" value="UniProtKB-EC"/>
</dbReference>
<dbReference type="EMBL" id="FAXA01000263">
    <property type="protein sequence ID" value="CUV02473.1"/>
    <property type="molecule type" value="Genomic_DNA"/>
</dbReference>
<dbReference type="GO" id="GO:0006144">
    <property type="term" value="P:purine nucleobase metabolic process"/>
    <property type="evidence" value="ECO:0007669"/>
    <property type="project" value="UniProtKB-KW"/>
</dbReference>
<dbReference type="AlphaFoldDB" id="A0A170QA56"/>
<dbReference type="Gene3D" id="2.60.120.480">
    <property type="entry name" value="Ureidoglycolate hydrolase"/>
    <property type="match status" value="1"/>
</dbReference>
<protein>
    <recommendedName>
        <fullName evidence="6">Ureidoglycolate hydrolase</fullName>
    </recommendedName>
</protein>
<dbReference type="InterPro" id="IPR024060">
    <property type="entry name" value="Ureidoglycolate_lyase_dom_sf"/>
</dbReference>
<evidence type="ECO:0000256" key="4">
    <source>
        <dbReference type="ARBA" id="ARBA00047684"/>
    </source>
</evidence>
<evidence type="ECO:0000256" key="3">
    <source>
        <dbReference type="ARBA" id="ARBA00023239"/>
    </source>
</evidence>
<accession>A0A170QA56</accession>
<organism evidence="5">
    <name type="scientific">hydrothermal vent metagenome</name>
    <dbReference type="NCBI Taxonomy" id="652676"/>
    <lineage>
        <taxon>unclassified sequences</taxon>
        <taxon>metagenomes</taxon>
        <taxon>ecological metagenomes</taxon>
    </lineage>
</organism>
<comment type="subunit">
    <text evidence="1">Homodimer.</text>
</comment>
<evidence type="ECO:0000313" key="5">
    <source>
        <dbReference type="EMBL" id="CUV02473.1"/>
    </source>
</evidence>